<dbReference type="RefSeq" id="WP_008047121.1">
    <property type="nucleotide sequence ID" value="NZ_CH724153.1"/>
</dbReference>
<feature type="compositionally biased region" description="Basic and acidic residues" evidence="1">
    <location>
        <begin position="56"/>
        <end position="67"/>
    </location>
</feature>
<dbReference type="InterPro" id="IPR035924">
    <property type="entry name" value="FlaG-like_sf"/>
</dbReference>
<dbReference type="EMBL" id="AAOE01000010">
    <property type="protein sequence ID" value="EAR09465.1"/>
    <property type="molecule type" value="Genomic_DNA"/>
</dbReference>
<feature type="compositionally biased region" description="Polar residues" evidence="1">
    <location>
        <begin position="1"/>
        <end position="12"/>
    </location>
</feature>
<protein>
    <submittedName>
        <fullName evidence="2">Uncharacterized flagellar protein FlaG</fullName>
    </submittedName>
</protein>
<feature type="compositionally biased region" description="Polar residues" evidence="1">
    <location>
        <begin position="30"/>
        <end position="40"/>
    </location>
</feature>
<keyword evidence="2" id="KW-0966">Cell projection</keyword>
<dbReference type="AlphaFoldDB" id="A4BEN8"/>
<evidence type="ECO:0000256" key="1">
    <source>
        <dbReference type="SAM" id="MobiDB-lite"/>
    </source>
</evidence>
<name>A4BEN8_9GAMM</name>
<dbReference type="Pfam" id="PF03646">
    <property type="entry name" value="FlaG"/>
    <property type="match status" value="1"/>
</dbReference>
<dbReference type="HOGENOM" id="CLU_120910_4_0_6"/>
<evidence type="ECO:0000313" key="3">
    <source>
        <dbReference type="Proteomes" id="UP000005953"/>
    </source>
</evidence>
<dbReference type="OrthoDB" id="5741693at2"/>
<accession>A4BEN8</accession>
<keyword evidence="2" id="KW-0969">Cilium</keyword>
<dbReference type="PANTHER" id="PTHR37166:SF1">
    <property type="entry name" value="PROTEIN FLAG"/>
    <property type="match status" value="1"/>
</dbReference>
<sequence>MSDISIQQTLTARASAPAKDAGKQRADAQDVSSKGQASEARQTEKASGLSPLEIMQKQRAEEQKDENVERAVAQLNDYVQNTERKLEFQLDDESGDTIVRVYDKNSDELIRQIPNEEAVELARRLNQEEPLSLFSAQV</sequence>
<feature type="region of interest" description="Disordered" evidence="1">
    <location>
        <begin position="1"/>
        <end position="67"/>
    </location>
</feature>
<dbReference type="SUPFAM" id="SSF160214">
    <property type="entry name" value="FlaG-like"/>
    <property type="match status" value="1"/>
</dbReference>
<evidence type="ECO:0000313" key="2">
    <source>
        <dbReference type="EMBL" id="EAR09465.1"/>
    </source>
</evidence>
<reference evidence="2 3" key="1">
    <citation type="submission" date="2006-02" db="EMBL/GenBank/DDBJ databases">
        <authorList>
            <person name="Pinhassi J."/>
            <person name="Pedros-Alio C."/>
            <person name="Ferriera S."/>
            <person name="Johnson J."/>
            <person name="Kravitz S."/>
            <person name="Halpern A."/>
            <person name="Remington K."/>
            <person name="Beeson K."/>
            <person name="Tran B."/>
            <person name="Rogers Y.-H."/>
            <person name="Friedman R."/>
            <person name="Venter J.C."/>
        </authorList>
    </citation>
    <scope>NUCLEOTIDE SEQUENCE [LARGE SCALE GENOMIC DNA]</scope>
    <source>
        <strain evidence="2 3">MED297</strain>
    </source>
</reference>
<dbReference type="PANTHER" id="PTHR37166">
    <property type="entry name" value="PROTEIN FLAG"/>
    <property type="match status" value="1"/>
</dbReference>
<proteinExistence type="predicted"/>
<comment type="caution">
    <text evidence="2">The sequence shown here is derived from an EMBL/GenBank/DDBJ whole genome shotgun (WGS) entry which is preliminary data.</text>
</comment>
<dbReference type="STRING" id="314283.MED297_02557"/>
<gene>
    <name evidence="2" type="ORF">MED297_02557</name>
</gene>
<keyword evidence="3" id="KW-1185">Reference proteome</keyword>
<dbReference type="InterPro" id="IPR005186">
    <property type="entry name" value="FlaG"/>
</dbReference>
<dbReference type="Gene3D" id="3.30.160.170">
    <property type="entry name" value="FlaG-like"/>
    <property type="match status" value="1"/>
</dbReference>
<organism evidence="2 3">
    <name type="scientific">Reinekea blandensis MED297</name>
    <dbReference type="NCBI Taxonomy" id="314283"/>
    <lineage>
        <taxon>Bacteria</taxon>
        <taxon>Pseudomonadati</taxon>
        <taxon>Pseudomonadota</taxon>
        <taxon>Gammaproteobacteria</taxon>
        <taxon>Oceanospirillales</taxon>
        <taxon>Saccharospirillaceae</taxon>
        <taxon>Reinekea</taxon>
    </lineage>
</organism>
<keyword evidence="2" id="KW-0282">Flagellum</keyword>
<dbReference type="Proteomes" id="UP000005953">
    <property type="component" value="Unassembled WGS sequence"/>
</dbReference>